<dbReference type="SMART" id="SM00086">
    <property type="entry name" value="PAC"/>
    <property type="match status" value="2"/>
</dbReference>
<feature type="domain" description="PAC" evidence="13">
    <location>
        <begin position="366"/>
        <end position="417"/>
    </location>
</feature>
<keyword evidence="8 11" id="KW-1133">Transmembrane helix</keyword>
<dbReference type="InterPro" id="IPR000160">
    <property type="entry name" value="GGDEF_dom"/>
</dbReference>
<evidence type="ECO:0000256" key="1">
    <source>
        <dbReference type="ARBA" id="ARBA00004429"/>
    </source>
</evidence>
<evidence type="ECO:0000256" key="6">
    <source>
        <dbReference type="ARBA" id="ARBA00022737"/>
    </source>
</evidence>
<dbReference type="CDD" id="cd01949">
    <property type="entry name" value="GGDEF"/>
    <property type="match status" value="1"/>
</dbReference>
<dbReference type="InterPro" id="IPR013767">
    <property type="entry name" value="PAS_fold"/>
</dbReference>
<evidence type="ECO:0000259" key="12">
    <source>
        <dbReference type="PROSITE" id="PS50112"/>
    </source>
</evidence>
<keyword evidence="9 11" id="KW-0472">Membrane</keyword>
<dbReference type="SUPFAM" id="SSF55073">
    <property type="entry name" value="Nucleotide cyclase"/>
    <property type="match status" value="1"/>
</dbReference>
<dbReference type="Pfam" id="PF00990">
    <property type="entry name" value="GGDEF"/>
    <property type="match status" value="1"/>
</dbReference>
<dbReference type="PROSITE" id="PS50887">
    <property type="entry name" value="GGDEF"/>
    <property type="match status" value="1"/>
</dbReference>
<dbReference type="GO" id="GO:0006355">
    <property type="term" value="P:regulation of DNA-templated transcription"/>
    <property type="evidence" value="ECO:0007669"/>
    <property type="project" value="InterPro"/>
</dbReference>
<keyword evidence="4" id="KW-0808">Transferase</keyword>
<sequence length="733" mass="84023">MYVHAEKNVDRAQSRRLDSIQLSDELRRSSEGQTKMVRSYIVTGNMAYKGYYFDILDIRDGRKSRPRDQRDYWDLVVYGEKLPPIEQSSSEPLLDLVKAAAFGEDETRLLTTAKTNSDKLAQVEIEAMRLFEGTGMDGAAQKKRARDMLFDSAYDNAKLSILRPISEFNDLMDTRTTDAIKQAMRYATIFRLFFIGVSLLWLFLLWRSYAALRSMLGASPNEVYEQIARLGHGDFSHPVMKIEQEKRYSVIGRLCETRQRLNDLTAARMQYEAKLAAQNEALVKKEKEMRTIIAASPVPKALIDSNGQVSYLNEAFVRCFGYTLDDVPTLNEWWRKAYPDVHYRERVMSIWQERLVQSIHSEIPFQPTEVNIHCKDGSIRNVIAEAVSIDDDSFGSVVLMVFHDITDLRAAEIHLREAKERLEAAASAGIVGIWDWDVVNNVLVWDKVMYQLYGLRESDFGGAYEAWSSALHPEDKERVEKVLQAALRRECEYDPEFRVVWPDGSIHYIKAKSRTTFDEQGKPLRMVGVNYDLTEQKLIQFQLDKMAFYDRLTNLPNRRLLEDRLHQAIALAQRERRKMSLLFIDLDRFKQVNDEMGHEAGDWLLQKVAERMMQCLRASDTAARIGGDEFVVLLPDASKQQDATSVADKIRVIMEQPFVRQDGNSINISSSIGVVMYPDHADNPRDLLRYGDEAMYLAKKGGRNAVHVFETSDVANYEADGSLVNRLSKLSSS</sequence>
<dbReference type="CDD" id="cd00130">
    <property type="entry name" value="PAS"/>
    <property type="match status" value="2"/>
</dbReference>
<dbReference type="GO" id="GO:0000166">
    <property type="term" value="F:nucleotide binding"/>
    <property type="evidence" value="ECO:0007669"/>
    <property type="project" value="UniProtKB-KW"/>
</dbReference>
<comment type="subcellular location">
    <subcellularLocation>
        <location evidence="1">Cell inner membrane</location>
        <topology evidence="1">Multi-pass membrane protein</topology>
    </subcellularLocation>
</comment>
<feature type="domain" description="PAS" evidence="12">
    <location>
        <begin position="418"/>
        <end position="490"/>
    </location>
</feature>
<evidence type="ECO:0000256" key="5">
    <source>
        <dbReference type="ARBA" id="ARBA00022692"/>
    </source>
</evidence>
<dbReference type="PROSITE" id="PS50112">
    <property type="entry name" value="PAS"/>
    <property type="match status" value="2"/>
</dbReference>
<evidence type="ECO:0008006" key="17">
    <source>
        <dbReference type="Google" id="ProtNLM"/>
    </source>
</evidence>
<evidence type="ECO:0000313" key="15">
    <source>
        <dbReference type="EMBL" id="BCK87874.1"/>
    </source>
</evidence>
<evidence type="ECO:0000259" key="13">
    <source>
        <dbReference type="PROSITE" id="PS50113"/>
    </source>
</evidence>
<keyword evidence="7" id="KW-0547">Nucleotide-binding</keyword>
<evidence type="ECO:0000256" key="2">
    <source>
        <dbReference type="ARBA" id="ARBA00022475"/>
    </source>
</evidence>
<evidence type="ECO:0000256" key="10">
    <source>
        <dbReference type="SAM" id="Coils"/>
    </source>
</evidence>
<protein>
    <recommendedName>
        <fullName evidence="17">Diguanylate cyclase</fullName>
    </recommendedName>
</protein>
<dbReference type="Pfam" id="PF08447">
    <property type="entry name" value="PAS_3"/>
    <property type="match status" value="1"/>
</dbReference>
<proteinExistence type="predicted"/>
<dbReference type="NCBIfam" id="TIGR00229">
    <property type="entry name" value="sensory_box"/>
    <property type="match status" value="2"/>
</dbReference>
<evidence type="ECO:0000256" key="4">
    <source>
        <dbReference type="ARBA" id="ARBA00022679"/>
    </source>
</evidence>
<dbReference type="GO" id="GO:0016740">
    <property type="term" value="F:transferase activity"/>
    <property type="evidence" value="ECO:0007669"/>
    <property type="project" value="UniProtKB-KW"/>
</dbReference>
<accession>A0AAN1XAR9</accession>
<evidence type="ECO:0000259" key="14">
    <source>
        <dbReference type="PROSITE" id="PS50887"/>
    </source>
</evidence>
<dbReference type="FunFam" id="3.30.70.270:FF:000001">
    <property type="entry name" value="Diguanylate cyclase domain protein"/>
    <property type="match status" value="1"/>
</dbReference>
<dbReference type="Gene3D" id="2.10.70.100">
    <property type="match status" value="1"/>
</dbReference>
<dbReference type="InterPro" id="IPR035965">
    <property type="entry name" value="PAS-like_dom_sf"/>
</dbReference>
<dbReference type="InterPro" id="IPR052163">
    <property type="entry name" value="DGC-Regulatory_Protein"/>
</dbReference>
<evidence type="ECO:0000256" key="11">
    <source>
        <dbReference type="SAM" id="Phobius"/>
    </source>
</evidence>
<organism evidence="15 16">
    <name type="scientific">Sideroxyarcus emersonii</name>
    <dbReference type="NCBI Taxonomy" id="2764705"/>
    <lineage>
        <taxon>Bacteria</taxon>
        <taxon>Pseudomonadati</taxon>
        <taxon>Pseudomonadota</taxon>
        <taxon>Betaproteobacteria</taxon>
        <taxon>Nitrosomonadales</taxon>
        <taxon>Gallionellaceae</taxon>
        <taxon>Sideroxyarcus</taxon>
    </lineage>
</organism>
<evidence type="ECO:0000256" key="9">
    <source>
        <dbReference type="ARBA" id="ARBA00023136"/>
    </source>
</evidence>
<feature type="domain" description="GGDEF" evidence="14">
    <location>
        <begin position="577"/>
        <end position="711"/>
    </location>
</feature>
<keyword evidence="5 11" id="KW-0812">Transmembrane</keyword>
<dbReference type="SUPFAM" id="SSF55785">
    <property type="entry name" value="PYP-like sensor domain (PAS domain)"/>
    <property type="match status" value="2"/>
</dbReference>
<dbReference type="InterPro" id="IPR000014">
    <property type="entry name" value="PAS"/>
</dbReference>
<dbReference type="Gene3D" id="3.30.70.270">
    <property type="match status" value="1"/>
</dbReference>
<keyword evidence="6" id="KW-0677">Repeat</keyword>
<dbReference type="KEGG" id="seme:MIZ01_1671"/>
<dbReference type="PANTHER" id="PTHR46663:SF2">
    <property type="entry name" value="GGDEF DOMAIN-CONTAINING PROTEIN"/>
    <property type="match status" value="1"/>
</dbReference>
<dbReference type="FunFam" id="2.10.70.100:FF:000001">
    <property type="entry name" value="Sensory transduction histidine kinase"/>
    <property type="match status" value="1"/>
</dbReference>
<dbReference type="PROSITE" id="PS50113">
    <property type="entry name" value="PAC"/>
    <property type="match status" value="2"/>
</dbReference>
<evidence type="ECO:0000313" key="16">
    <source>
        <dbReference type="Proteomes" id="UP001320326"/>
    </source>
</evidence>
<feature type="transmembrane region" description="Helical" evidence="11">
    <location>
        <begin position="189"/>
        <end position="206"/>
    </location>
</feature>
<dbReference type="PANTHER" id="PTHR46663">
    <property type="entry name" value="DIGUANYLATE CYCLASE DGCT-RELATED"/>
    <property type="match status" value="1"/>
</dbReference>
<dbReference type="SMART" id="SM00267">
    <property type="entry name" value="GGDEF"/>
    <property type="match status" value="1"/>
</dbReference>
<dbReference type="NCBIfam" id="TIGR00254">
    <property type="entry name" value="GGDEF"/>
    <property type="match status" value="1"/>
</dbReference>
<dbReference type="InterPro" id="IPR000700">
    <property type="entry name" value="PAS-assoc_C"/>
</dbReference>
<dbReference type="InterPro" id="IPR029787">
    <property type="entry name" value="Nucleotide_cyclase"/>
</dbReference>
<dbReference type="EMBL" id="AP023423">
    <property type="protein sequence ID" value="BCK87874.1"/>
    <property type="molecule type" value="Genomic_DNA"/>
</dbReference>
<keyword evidence="10" id="KW-0175">Coiled coil</keyword>
<keyword evidence="3" id="KW-0997">Cell inner membrane</keyword>
<name>A0AAN1XAR9_9PROT</name>
<dbReference type="SMART" id="SM00091">
    <property type="entry name" value="PAS"/>
    <property type="match status" value="2"/>
</dbReference>
<dbReference type="Proteomes" id="UP001320326">
    <property type="component" value="Chromosome"/>
</dbReference>
<dbReference type="AlphaFoldDB" id="A0AAN1XAR9"/>
<gene>
    <name evidence="15" type="ORF">MIZ01_1671</name>
</gene>
<reference evidence="15 16" key="1">
    <citation type="journal article" date="2022" name="Int. J. Syst. Evol. Microbiol.">
        <title>&lt;i&gt;Sideroxyarcus emersonii&lt;/i&gt; gen. nov. sp. nov., a neutrophilic, microaerobic iron- and thiosulfate-oxidizing bacterium isolated from iron-rich wetland sediment.</title>
        <authorList>
            <person name="Kato S."/>
            <person name="Itoh T."/>
            <person name="Iino T."/>
            <person name="Ohkuma M."/>
        </authorList>
    </citation>
    <scope>NUCLEOTIDE SEQUENCE [LARGE SCALE GENOMIC DNA]</scope>
    <source>
        <strain evidence="15 16">MIZ01</strain>
    </source>
</reference>
<dbReference type="InterPro" id="IPR043128">
    <property type="entry name" value="Rev_trsase/Diguanyl_cyclase"/>
</dbReference>
<evidence type="ECO:0000256" key="3">
    <source>
        <dbReference type="ARBA" id="ARBA00022519"/>
    </source>
</evidence>
<keyword evidence="2" id="KW-1003">Cell membrane</keyword>
<dbReference type="InterPro" id="IPR013655">
    <property type="entry name" value="PAS_fold_3"/>
</dbReference>
<evidence type="ECO:0000256" key="7">
    <source>
        <dbReference type="ARBA" id="ARBA00022741"/>
    </source>
</evidence>
<evidence type="ECO:0000256" key="8">
    <source>
        <dbReference type="ARBA" id="ARBA00022989"/>
    </source>
</evidence>
<feature type="domain" description="PAC" evidence="13">
    <location>
        <begin position="493"/>
        <end position="545"/>
    </location>
</feature>
<dbReference type="Pfam" id="PF00989">
    <property type="entry name" value="PAS"/>
    <property type="match status" value="1"/>
</dbReference>
<keyword evidence="16" id="KW-1185">Reference proteome</keyword>
<dbReference type="Gene3D" id="3.30.450.20">
    <property type="entry name" value="PAS domain"/>
    <property type="match status" value="2"/>
</dbReference>
<feature type="domain" description="PAS" evidence="12">
    <location>
        <begin position="285"/>
        <end position="327"/>
    </location>
</feature>
<dbReference type="InterPro" id="IPR001610">
    <property type="entry name" value="PAC"/>
</dbReference>
<feature type="coiled-coil region" evidence="10">
    <location>
        <begin position="261"/>
        <end position="288"/>
    </location>
</feature>
<dbReference type="GO" id="GO:0005886">
    <property type="term" value="C:plasma membrane"/>
    <property type="evidence" value="ECO:0007669"/>
    <property type="project" value="UniProtKB-SubCell"/>
</dbReference>